<accession>A0AA38GIK1</accession>
<organism evidence="2 3">
    <name type="scientific">Taxus chinensis</name>
    <name type="common">Chinese yew</name>
    <name type="synonym">Taxus wallichiana var. chinensis</name>
    <dbReference type="NCBI Taxonomy" id="29808"/>
    <lineage>
        <taxon>Eukaryota</taxon>
        <taxon>Viridiplantae</taxon>
        <taxon>Streptophyta</taxon>
        <taxon>Embryophyta</taxon>
        <taxon>Tracheophyta</taxon>
        <taxon>Spermatophyta</taxon>
        <taxon>Pinopsida</taxon>
        <taxon>Pinidae</taxon>
        <taxon>Conifers II</taxon>
        <taxon>Cupressales</taxon>
        <taxon>Taxaceae</taxon>
        <taxon>Taxus</taxon>
    </lineage>
</organism>
<dbReference type="AlphaFoldDB" id="A0AA38GIK1"/>
<feature type="region of interest" description="Disordered" evidence="1">
    <location>
        <begin position="412"/>
        <end position="440"/>
    </location>
</feature>
<dbReference type="PANTHER" id="PTHR31798">
    <property type="entry name" value="HYDROXYPROLINE-RICH GLYCOPROTEIN-LIKE"/>
    <property type="match status" value="1"/>
</dbReference>
<dbReference type="EMBL" id="JAHRHJ020000002">
    <property type="protein sequence ID" value="KAH9324399.1"/>
    <property type="molecule type" value="Genomic_DNA"/>
</dbReference>
<evidence type="ECO:0000256" key="1">
    <source>
        <dbReference type="SAM" id="MobiDB-lite"/>
    </source>
</evidence>
<feature type="non-terminal residue" evidence="2">
    <location>
        <position position="1"/>
    </location>
</feature>
<comment type="caution">
    <text evidence="2">The sequence shown here is derived from an EMBL/GenBank/DDBJ whole genome shotgun (WGS) entry which is preliminary data.</text>
</comment>
<feature type="non-terminal residue" evidence="2">
    <location>
        <position position="542"/>
    </location>
</feature>
<gene>
    <name evidence="2" type="ORF">KI387_004577</name>
</gene>
<feature type="region of interest" description="Disordered" evidence="1">
    <location>
        <begin position="1"/>
        <end position="27"/>
    </location>
</feature>
<dbReference type="InterPro" id="IPR040420">
    <property type="entry name" value="At1g76660-like"/>
</dbReference>
<dbReference type="PANTHER" id="PTHR31798:SF10">
    <property type="entry name" value="OS02G0822000 PROTEIN"/>
    <property type="match status" value="1"/>
</dbReference>
<evidence type="ECO:0000313" key="3">
    <source>
        <dbReference type="Proteomes" id="UP000824469"/>
    </source>
</evidence>
<name>A0AA38GIK1_TAXCH</name>
<dbReference type="Proteomes" id="UP000824469">
    <property type="component" value="Unassembled WGS sequence"/>
</dbReference>
<sequence>KQVKRINPERPVSGNGVQPVDGDNPSTTFSLAILAPPSSPASILNSSNPSAVQSPAGFFSLSAMSASMYSPSGPTSTMFIRGPYANETQLVSPPVLSTITTEPSTAPFTPPPESVHLTTPSSPEVPFAQLFASALDVRSATKKNGLTLPSPLTSPRYVATKDLQAAYQLYPGSPASHLISPKSAVSGSGGSSPFPDLEFPARWSTHSGQDALFPKYEPSKLFNLDKVPPRTLILSHDSEVSSLGTSEAFRLDKVKWIYQSNIQSGNEQYNSTPLPDLCNFSGEDTQQKRLIGADTCGTSTVNEAGKESSNKSEVEQLEANRASFGLSANEVVNASSSLSEVSGDIFSGSQLGAQKPYSGNKATSEKCNRKEEMQMTQLVLSDCGTNSSSIDCFIQRIESQVRKDSGRGLMGSVLLKSSPKPTNVDYSSDMTGGDSQVTGQGISESSEYQHVSQDADKLQFLLTANKNHSCNSGTKDDSNINASKYCAQTDEVHPGAVDFKFDKVDRKDDLSIKGDLWVEHKEKRTTENGIGNWGFFRVMSPG</sequence>
<dbReference type="OMA" id="ASKYCAQ"/>
<protein>
    <submittedName>
        <fullName evidence="2">Uncharacterized protein</fullName>
    </submittedName>
</protein>
<keyword evidence="3" id="KW-1185">Reference proteome</keyword>
<feature type="compositionally biased region" description="Polar residues" evidence="1">
    <location>
        <begin position="419"/>
        <end position="440"/>
    </location>
</feature>
<feature type="region of interest" description="Disordered" evidence="1">
    <location>
        <begin position="101"/>
        <end position="120"/>
    </location>
</feature>
<evidence type="ECO:0000313" key="2">
    <source>
        <dbReference type="EMBL" id="KAH9324399.1"/>
    </source>
</evidence>
<proteinExistence type="predicted"/>
<reference evidence="2 3" key="1">
    <citation type="journal article" date="2021" name="Nat. Plants">
        <title>The Taxus genome provides insights into paclitaxel biosynthesis.</title>
        <authorList>
            <person name="Xiong X."/>
            <person name="Gou J."/>
            <person name="Liao Q."/>
            <person name="Li Y."/>
            <person name="Zhou Q."/>
            <person name="Bi G."/>
            <person name="Li C."/>
            <person name="Du R."/>
            <person name="Wang X."/>
            <person name="Sun T."/>
            <person name="Guo L."/>
            <person name="Liang H."/>
            <person name="Lu P."/>
            <person name="Wu Y."/>
            <person name="Zhang Z."/>
            <person name="Ro D.K."/>
            <person name="Shang Y."/>
            <person name="Huang S."/>
            <person name="Yan J."/>
        </authorList>
    </citation>
    <scope>NUCLEOTIDE SEQUENCE [LARGE SCALE GENOMIC DNA]</scope>
    <source>
        <strain evidence="2">Ta-2019</strain>
    </source>
</reference>